<feature type="chain" id="PRO_5032383958" description="Cytochrome c1" evidence="11">
    <location>
        <begin position="32"/>
        <end position="264"/>
    </location>
</feature>
<dbReference type="EMBL" id="JACIJD010000011">
    <property type="protein sequence ID" value="MBB5694647.1"/>
    <property type="molecule type" value="Genomic_DNA"/>
</dbReference>
<name>A0A840YE48_9PROT</name>
<dbReference type="FunFam" id="1.10.760.10:FF:000011">
    <property type="entry name" value="Cytochrome c1, putative"/>
    <property type="match status" value="1"/>
</dbReference>
<feature type="binding site" description="covalent" evidence="9">
    <location>
        <position position="69"/>
    </location>
    <ligand>
        <name>heme c</name>
        <dbReference type="ChEBI" id="CHEBI:61717"/>
    </ligand>
</feature>
<keyword evidence="8 10" id="KW-0472">Membrane</keyword>
<dbReference type="GO" id="GO:0020037">
    <property type="term" value="F:heme binding"/>
    <property type="evidence" value="ECO:0007669"/>
    <property type="project" value="InterPro"/>
</dbReference>
<dbReference type="PRINTS" id="PR00603">
    <property type="entry name" value="CYTOCHROMEC1"/>
</dbReference>
<keyword evidence="7 9" id="KW-0408">Iron</keyword>
<reference evidence="13 14" key="1">
    <citation type="submission" date="2020-08" db="EMBL/GenBank/DDBJ databases">
        <title>Genomic Encyclopedia of Type Strains, Phase IV (KMG-IV): sequencing the most valuable type-strain genomes for metagenomic binning, comparative biology and taxonomic classification.</title>
        <authorList>
            <person name="Goeker M."/>
        </authorList>
    </citation>
    <scope>NUCLEOTIDE SEQUENCE [LARGE SCALE GENOMIC DNA]</scope>
    <source>
        <strain evidence="13 14">DSM 25622</strain>
    </source>
</reference>
<dbReference type="SUPFAM" id="SSF46626">
    <property type="entry name" value="Cytochrome c"/>
    <property type="match status" value="1"/>
</dbReference>
<evidence type="ECO:0000313" key="13">
    <source>
        <dbReference type="EMBL" id="MBB5694647.1"/>
    </source>
</evidence>
<keyword evidence="5 9" id="KW-0479">Metal-binding</keyword>
<evidence type="ECO:0000256" key="10">
    <source>
        <dbReference type="SAM" id="Phobius"/>
    </source>
</evidence>
<keyword evidence="14" id="KW-1185">Reference proteome</keyword>
<dbReference type="InterPro" id="IPR002326">
    <property type="entry name" value="Cyt_c1"/>
</dbReference>
<dbReference type="AlphaFoldDB" id="A0A840YE48"/>
<keyword evidence="4 10" id="KW-0812">Transmembrane</keyword>
<dbReference type="InterPro" id="IPR009056">
    <property type="entry name" value="Cyt_c-like_dom"/>
</dbReference>
<dbReference type="Gene3D" id="1.20.5.100">
    <property type="entry name" value="Cytochrome c1, transmembrane anchor, C-terminal"/>
    <property type="match status" value="1"/>
</dbReference>
<feature type="binding site" description="covalent" evidence="9">
    <location>
        <position position="72"/>
    </location>
    <ligand>
        <name>heme c</name>
        <dbReference type="ChEBI" id="CHEBI:61717"/>
    </ligand>
</feature>
<evidence type="ECO:0000256" key="3">
    <source>
        <dbReference type="ARBA" id="ARBA00022617"/>
    </source>
</evidence>
<feature type="transmembrane region" description="Helical" evidence="10">
    <location>
        <begin position="237"/>
        <end position="255"/>
    </location>
</feature>
<feature type="signal peptide" evidence="11">
    <location>
        <begin position="1"/>
        <end position="31"/>
    </location>
</feature>
<dbReference type="PANTHER" id="PTHR10266">
    <property type="entry name" value="CYTOCHROME C1"/>
    <property type="match status" value="1"/>
</dbReference>
<evidence type="ECO:0000256" key="7">
    <source>
        <dbReference type="ARBA" id="ARBA00023004"/>
    </source>
</evidence>
<dbReference type="PANTHER" id="PTHR10266:SF3">
    <property type="entry name" value="CYTOCHROME C1, HEME PROTEIN, MITOCHONDRIAL"/>
    <property type="match status" value="1"/>
</dbReference>
<feature type="binding site" description="covalent" evidence="9">
    <location>
        <position position="73"/>
    </location>
    <ligand>
        <name>heme c</name>
        <dbReference type="ChEBI" id="CHEBI:61717"/>
    </ligand>
</feature>
<comment type="cofactor">
    <cofactor evidence="9">
        <name>heme c</name>
        <dbReference type="ChEBI" id="CHEBI:61717"/>
    </cofactor>
    <text evidence="9">Binds 1 heme c group covalently per subunit.</text>
</comment>
<comment type="subcellular location">
    <subcellularLocation>
        <location evidence="1">Membrane</location>
    </subcellularLocation>
</comment>
<dbReference type="Proteomes" id="UP000580654">
    <property type="component" value="Unassembled WGS sequence"/>
</dbReference>
<evidence type="ECO:0000256" key="4">
    <source>
        <dbReference type="ARBA" id="ARBA00022692"/>
    </source>
</evidence>
<dbReference type="GO" id="GO:0016020">
    <property type="term" value="C:membrane"/>
    <property type="evidence" value="ECO:0007669"/>
    <property type="project" value="UniProtKB-SubCell"/>
</dbReference>
<dbReference type="Pfam" id="PF02167">
    <property type="entry name" value="Cytochrom_C1"/>
    <property type="match status" value="1"/>
</dbReference>
<evidence type="ECO:0000256" key="8">
    <source>
        <dbReference type="ARBA" id="ARBA00023136"/>
    </source>
</evidence>
<accession>A0A840YE48</accession>
<dbReference type="GO" id="GO:0046872">
    <property type="term" value="F:metal ion binding"/>
    <property type="evidence" value="ECO:0007669"/>
    <property type="project" value="UniProtKB-KW"/>
</dbReference>
<keyword evidence="6 10" id="KW-1133">Transmembrane helix</keyword>
<dbReference type="Gene3D" id="1.10.760.10">
    <property type="entry name" value="Cytochrome c-like domain"/>
    <property type="match status" value="1"/>
</dbReference>
<dbReference type="RefSeq" id="WP_184519057.1">
    <property type="nucleotide sequence ID" value="NZ_JACIJD010000011.1"/>
</dbReference>
<feature type="domain" description="Cytochrome c" evidence="12">
    <location>
        <begin position="56"/>
        <end position="227"/>
    </location>
</feature>
<evidence type="ECO:0000256" key="6">
    <source>
        <dbReference type="ARBA" id="ARBA00022989"/>
    </source>
</evidence>
<evidence type="ECO:0000256" key="2">
    <source>
        <dbReference type="ARBA" id="ARBA00016165"/>
    </source>
</evidence>
<keyword evidence="11" id="KW-0732">Signal</keyword>
<comment type="caution">
    <text evidence="13">The sequence shown here is derived from an EMBL/GenBank/DDBJ whole genome shotgun (WGS) entry which is preliminary data.</text>
</comment>
<dbReference type="PROSITE" id="PS51007">
    <property type="entry name" value="CYTC"/>
    <property type="match status" value="1"/>
</dbReference>
<protein>
    <recommendedName>
        <fullName evidence="2">Cytochrome c1</fullName>
    </recommendedName>
</protein>
<organism evidence="13 14">
    <name type="scientific">Muricoccus pecuniae</name>
    <dbReference type="NCBI Taxonomy" id="693023"/>
    <lineage>
        <taxon>Bacteria</taxon>
        <taxon>Pseudomonadati</taxon>
        <taxon>Pseudomonadota</taxon>
        <taxon>Alphaproteobacteria</taxon>
        <taxon>Acetobacterales</taxon>
        <taxon>Roseomonadaceae</taxon>
        <taxon>Muricoccus</taxon>
    </lineage>
</organism>
<keyword evidence="3 9" id="KW-0349">Heme</keyword>
<feature type="binding site" description="covalent" evidence="9">
    <location>
        <position position="192"/>
    </location>
    <ligand>
        <name>heme c</name>
        <dbReference type="ChEBI" id="CHEBI:61717"/>
    </ligand>
</feature>
<dbReference type="GO" id="GO:0009055">
    <property type="term" value="F:electron transfer activity"/>
    <property type="evidence" value="ECO:0007669"/>
    <property type="project" value="InterPro"/>
</dbReference>
<proteinExistence type="predicted"/>
<gene>
    <name evidence="13" type="ORF">FHS87_002699</name>
</gene>
<evidence type="ECO:0000259" key="12">
    <source>
        <dbReference type="PROSITE" id="PS51007"/>
    </source>
</evidence>
<evidence type="ECO:0000256" key="1">
    <source>
        <dbReference type="ARBA" id="ARBA00004370"/>
    </source>
</evidence>
<dbReference type="InterPro" id="IPR036909">
    <property type="entry name" value="Cyt_c-like_dom_sf"/>
</dbReference>
<evidence type="ECO:0000256" key="11">
    <source>
        <dbReference type="SAM" id="SignalP"/>
    </source>
</evidence>
<evidence type="ECO:0000313" key="14">
    <source>
        <dbReference type="Proteomes" id="UP000580654"/>
    </source>
</evidence>
<evidence type="ECO:0000256" key="9">
    <source>
        <dbReference type="PIRSR" id="PIRSR602326-1"/>
    </source>
</evidence>
<sequence length="264" mass="28446">MRLGLTSFLKGAAIAAALALAPAAVDGGARAQGHDVIHLPDTKFTFDGVFGTFDRASAQRGFQVYKEVCSACHSMRQLSYRHLTGIGLNATQVQALASQFQVQDGPNDNGEMFERPARPSDRFRRPFANDAAARAANNGALPPDLSVMVKAREGGADYLHALLVGYEEPPPGVTVANGMHYNKYFPGHQIAMAAPLNTDGQVTYADGTKSTVDQMATDVTTFLAWAAEPELEQRRALGVRMVIFLTILGGLAYAVKRKVWANLH</sequence>
<evidence type="ECO:0000256" key="5">
    <source>
        <dbReference type="ARBA" id="ARBA00022723"/>
    </source>
</evidence>